<reference evidence="3" key="1">
    <citation type="journal article" date="2012" name="Nature">
        <title>The tomato genome sequence provides insights into fleshy fruit evolution.</title>
        <authorList>
            <consortium name="Tomato Genome Consortium"/>
        </authorList>
    </citation>
    <scope>NUCLEOTIDE SEQUENCE [LARGE SCALE GENOMIC DNA]</scope>
    <source>
        <strain evidence="3">cv. Heinz 1706</strain>
    </source>
</reference>
<keyword evidence="2" id="KW-0812">Transmembrane</keyword>
<keyword evidence="2" id="KW-1133">Transmembrane helix</keyword>
<keyword evidence="4" id="KW-1185">Reference proteome</keyword>
<feature type="compositionally biased region" description="Basic and acidic residues" evidence="1">
    <location>
        <begin position="7"/>
        <end position="19"/>
    </location>
</feature>
<evidence type="ECO:0000256" key="1">
    <source>
        <dbReference type="SAM" id="MobiDB-lite"/>
    </source>
</evidence>
<dbReference type="Gramene" id="Solyc03g058935.1.1">
    <property type="protein sequence ID" value="Solyc03g058935.1.1"/>
    <property type="gene ID" value="Solyc03g058935.1"/>
</dbReference>
<proteinExistence type="predicted"/>
<dbReference type="AlphaFoldDB" id="A0A3Q7FKM0"/>
<sequence>MGTGRGFIKEKEEESKHVSSDAPESMIQFVEFKTEKHVPEYLRMLIDEWELCLPTVFDMELAKYIHDTNIVMTTNPPGVIDFPKVASTVITLLNYYRNNSFLVWVILTCLILLNWNLYNFAYNW</sequence>
<evidence type="ECO:0000256" key="2">
    <source>
        <dbReference type="SAM" id="Phobius"/>
    </source>
</evidence>
<dbReference type="InParanoid" id="A0A3Q7FKM0"/>
<evidence type="ECO:0000313" key="4">
    <source>
        <dbReference type="Proteomes" id="UP000004994"/>
    </source>
</evidence>
<evidence type="ECO:0000313" key="3">
    <source>
        <dbReference type="EnsemblPlants" id="Solyc03g058935.1.1"/>
    </source>
</evidence>
<keyword evidence="2" id="KW-0472">Membrane</keyword>
<organism evidence="3">
    <name type="scientific">Solanum lycopersicum</name>
    <name type="common">Tomato</name>
    <name type="synonym">Lycopersicon esculentum</name>
    <dbReference type="NCBI Taxonomy" id="4081"/>
    <lineage>
        <taxon>Eukaryota</taxon>
        <taxon>Viridiplantae</taxon>
        <taxon>Streptophyta</taxon>
        <taxon>Embryophyta</taxon>
        <taxon>Tracheophyta</taxon>
        <taxon>Spermatophyta</taxon>
        <taxon>Magnoliopsida</taxon>
        <taxon>eudicotyledons</taxon>
        <taxon>Gunneridae</taxon>
        <taxon>Pentapetalae</taxon>
        <taxon>asterids</taxon>
        <taxon>lamiids</taxon>
        <taxon>Solanales</taxon>
        <taxon>Solanaceae</taxon>
        <taxon>Solanoideae</taxon>
        <taxon>Solaneae</taxon>
        <taxon>Solanum</taxon>
        <taxon>Solanum subgen. Lycopersicon</taxon>
    </lineage>
</organism>
<feature type="region of interest" description="Disordered" evidence="1">
    <location>
        <begin position="1"/>
        <end position="20"/>
    </location>
</feature>
<reference evidence="3" key="2">
    <citation type="submission" date="2019-01" db="UniProtKB">
        <authorList>
            <consortium name="EnsemblPlants"/>
        </authorList>
    </citation>
    <scope>IDENTIFICATION</scope>
    <source>
        <strain evidence="3">cv. Heinz 1706</strain>
    </source>
</reference>
<dbReference type="Proteomes" id="UP000004994">
    <property type="component" value="Chromosome 3"/>
</dbReference>
<protein>
    <submittedName>
        <fullName evidence="3">Uncharacterized protein</fullName>
    </submittedName>
</protein>
<dbReference type="EnsemblPlants" id="Solyc03g058935.1.1">
    <property type="protein sequence ID" value="Solyc03g058935.1.1"/>
    <property type="gene ID" value="Solyc03g058935.1"/>
</dbReference>
<name>A0A3Q7FKM0_SOLLC</name>
<accession>A0A3Q7FKM0</accession>
<feature type="transmembrane region" description="Helical" evidence="2">
    <location>
        <begin position="101"/>
        <end position="118"/>
    </location>
</feature>